<organism evidence="5">
    <name type="scientific">Fagus sylvatica</name>
    <name type="common">Beechnut</name>
    <dbReference type="NCBI Taxonomy" id="28930"/>
    <lineage>
        <taxon>Eukaryota</taxon>
        <taxon>Viridiplantae</taxon>
        <taxon>Streptophyta</taxon>
        <taxon>Embryophyta</taxon>
        <taxon>Tracheophyta</taxon>
        <taxon>Spermatophyta</taxon>
        <taxon>Magnoliopsida</taxon>
        <taxon>eudicotyledons</taxon>
        <taxon>Gunneridae</taxon>
        <taxon>Pentapetalae</taxon>
        <taxon>rosids</taxon>
        <taxon>fabids</taxon>
        <taxon>Fagales</taxon>
        <taxon>Fagaceae</taxon>
        <taxon>Fagus</taxon>
    </lineage>
</organism>
<dbReference type="InterPro" id="IPR029055">
    <property type="entry name" value="Ntn_hydrolases_N"/>
</dbReference>
<evidence type="ECO:0000256" key="3">
    <source>
        <dbReference type="ARBA" id="ARBA00022962"/>
    </source>
</evidence>
<dbReference type="Gene3D" id="3.40.50.620">
    <property type="entry name" value="HUPs"/>
    <property type="match status" value="1"/>
</dbReference>
<reference evidence="5" key="1">
    <citation type="submission" date="2018-02" db="EMBL/GenBank/DDBJ databases">
        <authorList>
            <person name="Cohen D.B."/>
            <person name="Kent A.D."/>
        </authorList>
    </citation>
    <scope>NUCLEOTIDE SEQUENCE</scope>
</reference>
<dbReference type="PANTHER" id="PTHR45937:SF1">
    <property type="entry name" value="ASPARAGINE SYNTHETASE DOMAIN-CONTAINING PROTEIN 1"/>
    <property type="match status" value="1"/>
</dbReference>
<dbReference type="AlphaFoldDB" id="A0A2N9EUG2"/>
<dbReference type="InterPro" id="IPR014729">
    <property type="entry name" value="Rossmann-like_a/b/a_fold"/>
</dbReference>
<dbReference type="CDD" id="cd01991">
    <property type="entry name" value="Asn_synthase_B_C"/>
    <property type="match status" value="1"/>
</dbReference>
<protein>
    <recommendedName>
        <fullName evidence="4">Asparagine synthetase domain-containing protein</fullName>
    </recommendedName>
</protein>
<dbReference type="InterPro" id="IPR051857">
    <property type="entry name" value="Asn_synthetase_domain"/>
</dbReference>
<feature type="domain" description="Asparagine synthetase" evidence="4">
    <location>
        <begin position="554"/>
        <end position="651"/>
    </location>
</feature>
<accession>A0A2N9EUG2</accession>
<keyword evidence="3" id="KW-0315">Glutamine amidotransferase</keyword>
<dbReference type="GO" id="GO:0004066">
    <property type="term" value="F:asparagine synthase (glutamine-hydrolyzing) activity"/>
    <property type="evidence" value="ECO:0007669"/>
    <property type="project" value="InterPro"/>
</dbReference>
<dbReference type="PANTHER" id="PTHR45937">
    <property type="entry name" value="ASPARAGINE SYNTHETASE DOMAIN-CONTAINING PROTEIN 1"/>
    <property type="match status" value="1"/>
</dbReference>
<dbReference type="Gene3D" id="3.60.20.10">
    <property type="entry name" value="Glutamine Phosphoribosylpyrophosphate, subunit 1, domain 1"/>
    <property type="match status" value="1"/>
</dbReference>
<sequence length="701" mass="78432">MCGIALIISGIRIDVSSLLLDSVPPDSTSNAEQVILIDDLKAALRRRGPDSLGSKKVLLYSKTSSSVEERGIVSFIDGEEAKEGDESYSQHVEKKSDCCFDAHGQTHEAELHFIGATLQLRGINPIVQPLIDTYGNILVYNGKLTSLCMGLDQRACVHHDLTYVLHIGEIFGGIYLDSDSNDTEILMQALGKCCSCNSHLHTTTGYCEEKGQSSVPDVLSTIKGPWAVIYWQESSRTLWFGRDAFGRRSLLVHWPTFEDHRFLLSSVSPFSSTEESSGLEAENEINNLNFWEELLCGVYSISFDAPKLDGCLVGEVRKHEWTNAMLKELIDWERTSVEPKPEDLYFSHWHIPATVSGTAQTVLIALRESVMRRTSLHRIFKAVTSDIRQEELAPVAVLFSGGLDSMILAALLDECLHPSYEIDLLNVSFDGESAPDRISAKAGVKELRRIAPLRRWKLVEIDADLSKLDLETKHVMSLINPANTYMDLNIGIALWLAARGSGWVYEGYNNNYEDDLERNERVIYKSKARIVLVGSGADEQCAGYGRHKTKYRQGSWLRLHEEMKLDMQRIWKRNLGRDDRCIADSGKEARFPFLDEDVIRILLNIPLWEIANLDQPSGIGDKKILREVARLLGLYEAAVLPKRAIQFGSRIARESNRKNFGSNRAANQVSAGSASFDQLQSGLTCIFGPGSANWMTTMSHK</sequence>
<dbReference type="InterPro" id="IPR001962">
    <property type="entry name" value="Asn_synthase"/>
</dbReference>
<keyword evidence="1" id="KW-0028">Amino-acid biosynthesis</keyword>
<dbReference type="SUPFAM" id="SSF56235">
    <property type="entry name" value="N-terminal nucleophile aminohydrolases (Ntn hydrolases)"/>
    <property type="match status" value="1"/>
</dbReference>
<proteinExistence type="predicted"/>
<name>A0A2N9EUG2_FAGSY</name>
<dbReference type="EMBL" id="OIVN01000335">
    <property type="protein sequence ID" value="SPC78482.1"/>
    <property type="molecule type" value="Genomic_DNA"/>
</dbReference>
<gene>
    <name evidence="5" type="ORF">FSB_LOCUS6364</name>
</gene>
<dbReference type="GO" id="GO:0006529">
    <property type="term" value="P:asparagine biosynthetic process"/>
    <property type="evidence" value="ECO:0007669"/>
    <property type="project" value="UniProtKB-KW"/>
</dbReference>
<evidence type="ECO:0000256" key="2">
    <source>
        <dbReference type="ARBA" id="ARBA00022888"/>
    </source>
</evidence>
<evidence type="ECO:0000256" key="1">
    <source>
        <dbReference type="ARBA" id="ARBA00022605"/>
    </source>
</evidence>
<dbReference type="Pfam" id="PF00733">
    <property type="entry name" value="Asn_synthase"/>
    <property type="match status" value="1"/>
</dbReference>
<dbReference type="SUPFAM" id="SSF52402">
    <property type="entry name" value="Adenine nucleotide alpha hydrolases-like"/>
    <property type="match status" value="1"/>
</dbReference>
<keyword evidence="2" id="KW-0061">Asparagine biosynthesis</keyword>
<evidence type="ECO:0000313" key="5">
    <source>
        <dbReference type="EMBL" id="SPC78482.1"/>
    </source>
</evidence>
<evidence type="ECO:0000259" key="4">
    <source>
        <dbReference type="Pfam" id="PF00733"/>
    </source>
</evidence>